<evidence type="ECO:0000259" key="3">
    <source>
        <dbReference type="Pfam" id="PF04967"/>
    </source>
</evidence>
<feature type="domain" description="HTH bat-type" evidence="3">
    <location>
        <begin position="30"/>
        <end position="70"/>
    </location>
</feature>
<dbReference type="AlphaFoldDB" id="A0ABD5YJT7"/>
<evidence type="ECO:0000313" key="5">
    <source>
        <dbReference type="Proteomes" id="UP001596417"/>
    </source>
</evidence>
<proteinExistence type="predicted"/>
<evidence type="ECO:0000256" key="1">
    <source>
        <dbReference type="ARBA" id="ARBA00023015"/>
    </source>
</evidence>
<accession>A0ABD5YJT7</accession>
<gene>
    <name evidence="4" type="ORF">ACFQL7_07105</name>
</gene>
<dbReference type="GeneID" id="76199208"/>
<keyword evidence="1" id="KW-0805">Transcription regulation</keyword>
<dbReference type="RefSeq" id="WP_248905799.1">
    <property type="nucleotide sequence ID" value="NZ_CP109979.1"/>
</dbReference>
<dbReference type="InterPro" id="IPR007050">
    <property type="entry name" value="HTH_bacterioopsin"/>
</dbReference>
<protein>
    <submittedName>
        <fullName evidence="4">Helix-turn-helix domain-containing protein</fullName>
    </submittedName>
</protein>
<name>A0ABD5YJT7_9EURY</name>
<reference evidence="4 5" key="1">
    <citation type="journal article" date="2019" name="Int. J. Syst. Evol. Microbiol.">
        <title>The Global Catalogue of Microorganisms (GCM) 10K type strain sequencing project: providing services to taxonomists for standard genome sequencing and annotation.</title>
        <authorList>
            <consortium name="The Broad Institute Genomics Platform"/>
            <consortium name="The Broad Institute Genome Sequencing Center for Infectious Disease"/>
            <person name="Wu L."/>
            <person name="Ma J."/>
        </authorList>
    </citation>
    <scope>NUCLEOTIDE SEQUENCE [LARGE SCALE GENOMIC DNA]</scope>
    <source>
        <strain evidence="4 5">RDMS1</strain>
    </source>
</reference>
<dbReference type="Pfam" id="PF04967">
    <property type="entry name" value="HTH_10"/>
    <property type="match status" value="1"/>
</dbReference>
<dbReference type="EMBL" id="JBHTAX010000001">
    <property type="protein sequence ID" value="MFC7189644.1"/>
    <property type="molecule type" value="Genomic_DNA"/>
</dbReference>
<sequence>MSAHTETLAAADIPYWAVLLIQSHDSGELLTDYQWKLSTEALGGCYDIPRNCTLADLAATLDVNISAASRLRHRAE</sequence>
<keyword evidence="2" id="KW-0804">Transcription</keyword>
<comment type="caution">
    <text evidence="4">The sequence shown here is derived from an EMBL/GenBank/DDBJ whole genome shotgun (WGS) entry which is preliminary data.</text>
</comment>
<dbReference type="Proteomes" id="UP001596417">
    <property type="component" value="Unassembled WGS sequence"/>
</dbReference>
<organism evidence="4 5">
    <name type="scientific">Halocatena marina</name>
    <dbReference type="NCBI Taxonomy" id="2934937"/>
    <lineage>
        <taxon>Archaea</taxon>
        <taxon>Methanobacteriati</taxon>
        <taxon>Methanobacteriota</taxon>
        <taxon>Stenosarchaea group</taxon>
        <taxon>Halobacteria</taxon>
        <taxon>Halobacteriales</taxon>
        <taxon>Natronomonadaceae</taxon>
        <taxon>Halocatena</taxon>
    </lineage>
</organism>
<evidence type="ECO:0000256" key="2">
    <source>
        <dbReference type="ARBA" id="ARBA00023163"/>
    </source>
</evidence>
<keyword evidence="5" id="KW-1185">Reference proteome</keyword>
<evidence type="ECO:0000313" key="4">
    <source>
        <dbReference type="EMBL" id="MFC7189644.1"/>
    </source>
</evidence>